<feature type="binding site" evidence="1">
    <location>
        <position position="150"/>
    </location>
    <ligand>
        <name>Zn(2+)</name>
        <dbReference type="ChEBI" id="CHEBI:29105"/>
    </ligand>
</feature>
<keyword evidence="1" id="KW-0862">Zinc</keyword>
<dbReference type="PANTHER" id="PTHR33202:SF7">
    <property type="entry name" value="FERRIC UPTAKE REGULATION PROTEIN"/>
    <property type="match status" value="1"/>
</dbReference>
<evidence type="ECO:0000313" key="3">
    <source>
        <dbReference type="Proteomes" id="UP000481037"/>
    </source>
</evidence>
<name>A0A6L5Q8U8_9BURK</name>
<dbReference type="GO" id="GO:1900376">
    <property type="term" value="P:regulation of secondary metabolite biosynthetic process"/>
    <property type="evidence" value="ECO:0007669"/>
    <property type="project" value="TreeGrafter"/>
</dbReference>
<feature type="binding site" evidence="1">
    <location>
        <position position="111"/>
    </location>
    <ligand>
        <name>Zn(2+)</name>
        <dbReference type="ChEBI" id="CHEBI:29105"/>
    </ligand>
</feature>
<evidence type="ECO:0000256" key="1">
    <source>
        <dbReference type="PIRSR" id="PIRSR602481-1"/>
    </source>
</evidence>
<dbReference type="Proteomes" id="UP000481037">
    <property type="component" value="Unassembled WGS sequence"/>
</dbReference>
<proteinExistence type="predicted"/>
<dbReference type="GO" id="GO:0045892">
    <property type="term" value="P:negative regulation of DNA-templated transcription"/>
    <property type="evidence" value="ECO:0007669"/>
    <property type="project" value="TreeGrafter"/>
</dbReference>
<dbReference type="GO" id="GO:0000976">
    <property type="term" value="F:transcription cis-regulatory region binding"/>
    <property type="evidence" value="ECO:0007669"/>
    <property type="project" value="TreeGrafter"/>
</dbReference>
<protein>
    <submittedName>
        <fullName evidence="2">Uncharacterized protein</fullName>
    </submittedName>
</protein>
<organism evidence="2 3">
    <name type="scientific">Duganella alba</name>
    <dbReference type="NCBI Taxonomy" id="2666081"/>
    <lineage>
        <taxon>Bacteria</taxon>
        <taxon>Pseudomonadati</taxon>
        <taxon>Pseudomonadota</taxon>
        <taxon>Betaproteobacteria</taxon>
        <taxon>Burkholderiales</taxon>
        <taxon>Oxalobacteraceae</taxon>
        <taxon>Telluria group</taxon>
        <taxon>Duganella</taxon>
    </lineage>
</organism>
<feature type="binding site" evidence="1">
    <location>
        <position position="108"/>
    </location>
    <ligand>
        <name>Zn(2+)</name>
        <dbReference type="ChEBI" id="CHEBI:29105"/>
    </ligand>
</feature>
<comment type="cofactor">
    <cofactor evidence="1">
        <name>Zn(2+)</name>
        <dbReference type="ChEBI" id="CHEBI:29105"/>
    </cofactor>
    <text evidence="1">Binds 1 zinc ion per subunit.</text>
</comment>
<dbReference type="GO" id="GO:0008270">
    <property type="term" value="F:zinc ion binding"/>
    <property type="evidence" value="ECO:0007669"/>
    <property type="project" value="TreeGrafter"/>
</dbReference>
<dbReference type="InterPro" id="IPR002481">
    <property type="entry name" value="FUR"/>
</dbReference>
<feature type="binding site" evidence="1">
    <location>
        <position position="147"/>
    </location>
    <ligand>
        <name>Zn(2+)</name>
        <dbReference type="ChEBI" id="CHEBI:29105"/>
    </ligand>
</feature>
<dbReference type="Pfam" id="PF01475">
    <property type="entry name" value="FUR"/>
    <property type="match status" value="1"/>
</dbReference>
<dbReference type="EMBL" id="WKJM01000001">
    <property type="protein sequence ID" value="MRX06233.1"/>
    <property type="molecule type" value="Genomic_DNA"/>
</dbReference>
<accession>A0A6L5Q8U8</accession>
<sequence length="157" mass="17290">MQPSHHIATQQQRVQEWMRKSPLRITRARSSVAAVLLQQTEPITAELLFRRLLDIGEDVSLGSVYRILKQMEEDGLVLRDRHVGSVGVKAVYAIASATAPSRAYVFRCDVCHRQQRIADAVLAVQLANVAALEGYALGTEIVIPARCRDCVPAAGQS</sequence>
<comment type="caution">
    <text evidence="2">The sequence shown here is derived from an EMBL/GenBank/DDBJ whole genome shotgun (WGS) entry which is preliminary data.</text>
</comment>
<dbReference type="GO" id="GO:0003700">
    <property type="term" value="F:DNA-binding transcription factor activity"/>
    <property type="evidence" value="ECO:0007669"/>
    <property type="project" value="InterPro"/>
</dbReference>
<dbReference type="PANTHER" id="PTHR33202">
    <property type="entry name" value="ZINC UPTAKE REGULATION PROTEIN"/>
    <property type="match status" value="1"/>
</dbReference>
<reference evidence="2 3" key="1">
    <citation type="submission" date="2019-11" db="EMBL/GenBank/DDBJ databases">
        <title>Novel species isolated from a subtropical stream in China.</title>
        <authorList>
            <person name="Lu H."/>
        </authorList>
    </citation>
    <scope>NUCLEOTIDE SEQUENCE [LARGE SCALE GENOMIC DNA]</scope>
    <source>
        <strain evidence="2 3">FT25W</strain>
    </source>
</reference>
<dbReference type="SUPFAM" id="SSF46785">
    <property type="entry name" value="Winged helix' DNA-binding domain"/>
    <property type="match status" value="1"/>
</dbReference>
<dbReference type="InterPro" id="IPR036390">
    <property type="entry name" value="WH_DNA-bd_sf"/>
</dbReference>
<dbReference type="InterPro" id="IPR036388">
    <property type="entry name" value="WH-like_DNA-bd_sf"/>
</dbReference>
<dbReference type="RefSeq" id="WP_154361607.1">
    <property type="nucleotide sequence ID" value="NZ_WKJM01000001.1"/>
</dbReference>
<keyword evidence="3" id="KW-1185">Reference proteome</keyword>
<dbReference type="Gene3D" id="1.10.10.10">
    <property type="entry name" value="Winged helix-like DNA-binding domain superfamily/Winged helix DNA-binding domain"/>
    <property type="match status" value="1"/>
</dbReference>
<keyword evidence="1" id="KW-0479">Metal-binding</keyword>
<dbReference type="AlphaFoldDB" id="A0A6L5Q8U8"/>
<gene>
    <name evidence="2" type="ORF">GJ697_00095</name>
</gene>
<evidence type="ECO:0000313" key="2">
    <source>
        <dbReference type="EMBL" id="MRX06233.1"/>
    </source>
</evidence>